<feature type="domain" description="Helicase C-terminal" evidence="10">
    <location>
        <begin position="253"/>
        <end position="413"/>
    </location>
</feature>
<reference evidence="11 12" key="1">
    <citation type="journal article" date="2015" name="Sci. Rep.">
        <title>Genome of the facultative scuticociliatosis pathogen Pseudocohnilembus persalinus provides insight into its virulence through horizontal gene transfer.</title>
        <authorList>
            <person name="Xiong J."/>
            <person name="Wang G."/>
            <person name="Cheng J."/>
            <person name="Tian M."/>
            <person name="Pan X."/>
            <person name="Warren A."/>
            <person name="Jiang C."/>
            <person name="Yuan D."/>
            <person name="Miao W."/>
        </authorList>
    </citation>
    <scope>NUCLEOTIDE SEQUENCE [LARGE SCALE GENOMIC DNA]</scope>
    <source>
        <strain evidence="11">36N120E</strain>
    </source>
</reference>
<keyword evidence="8" id="KW-0175">Coiled coil</keyword>
<dbReference type="OrthoDB" id="7396459at2759"/>
<evidence type="ECO:0000256" key="1">
    <source>
        <dbReference type="ARBA" id="ARBA00022741"/>
    </source>
</evidence>
<dbReference type="InterPro" id="IPR000629">
    <property type="entry name" value="RNA-helicase_DEAD-box_CS"/>
</dbReference>
<keyword evidence="5 7" id="KW-0694">RNA-binding</keyword>
<evidence type="ECO:0000259" key="9">
    <source>
        <dbReference type="PROSITE" id="PS51192"/>
    </source>
</evidence>
<dbReference type="InterPro" id="IPR011545">
    <property type="entry name" value="DEAD/DEAH_box_helicase_dom"/>
</dbReference>
<dbReference type="EMBL" id="LDAU01000040">
    <property type="protein sequence ID" value="KRX10171.1"/>
    <property type="molecule type" value="Genomic_DNA"/>
</dbReference>
<keyword evidence="1 6" id="KW-0547">Nucleotide-binding</keyword>
<dbReference type="InParanoid" id="A0A0V0R6S4"/>
<dbReference type="SMART" id="SM01178">
    <property type="entry name" value="DUF4217"/>
    <property type="match status" value="1"/>
</dbReference>
<dbReference type="GO" id="GO:0003723">
    <property type="term" value="F:RNA binding"/>
    <property type="evidence" value="ECO:0007669"/>
    <property type="project" value="UniProtKB-UniRule"/>
</dbReference>
<keyword evidence="3 6" id="KW-0347">Helicase</keyword>
<dbReference type="PROSITE" id="PS00039">
    <property type="entry name" value="DEAD_ATP_HELICASE"/>
    <property type="match status" value="1"/>
</dbReference>
<evidence type="ECO:0000256" key="3">
    <source>
        <dbReference type="ARBA" id="ARBA00022806"/>
    </source>
</evidence>
<dbReference type="CDD" id="cd17960">
    <property type="entry name" value="DEADc_DDX55"/>
    <property type="match status" value="1"/>
</dbReference>
<comment type="function">
    <text evidence="7">RNA helicase.</text>
</comment>
<feature type="coiled-coil region" evidence="8">
    <location>
        <begin position="505"/>
        <end position="535"/>
    </location>
</feature>
<dbReference type="AlphaFoldDB" id="A0A0V0R6S4"/>
<evidence type="ECO:0000313" key="11">
    <source>
        <dbReference type="EMBL" id="KRX10171.1"/>
    </source>
</evidence>
<evidence type="ECO:0000256" key="8">
    <source>
        <dbReference type="SAM" id="Coils"/>
    </source>
</evidence>
<dbReference type="InterPro" id="IPR025313">
    <property type="entry name" value="SPB4-like_CTE"/>
</dbReference>
<comment type="domain">
    <text evidence="7">The Q motif is unique to and characteristic of the DEAD box family of RNA helicases and controls ATP binding and hydrolysis.</text>
</comment>
<dbReference type="OMA" id="AYKEHEC"/>
<organism evidence="11 12">
    <name type="scientific">Pseudocohnilembus persalinus</name>
    <name type="common">Ciliate</name>
    <dbReference type="NCBI Taxonomy" id="266149"/>
    <lineage>
        <taxon>Eukaryota</taxon>
        <taxon>Sar</taxon>
        <taxon>Alveolata</taxon>
        <taxon>Ciliophora</taxon>
        <taxon>Intramacronucleata</taxon>
        <taxon>Oligohymenophorea</taxon>
        <taxon>Scuticociliatia</taxon>
        <taxon>Philasterida</taxon>
        <taxon>Pseudocohnilembidae</taxon>
        <taxon>Pseudocohnilembus</taxon>
    </lineage>
</organism>
<gene>
    <name evidence="11" type="ORF">PPERSA_08574</name>
</gene>
<dbReference type="GO" id="GO:0016887">
    <property type="term" value="F:ATP hydrolysis activity"/>
    <property type="evidence" value="ECO:0007669"/>
    <property type="project" value="RHEA"/>
</dbReference>
<dbReference type="InterPro" id="IPR014001">
    <property type="entry name" value="Helicase_ATP-bd"/>
</dbReference>
<feature type="domain" description="Helicase ATP-binding" evidence="9">
    <location>
        <begin position="39"/>
        <end position="223"/>
    </location>
</feature>
<dbReference type="Pfam" id="PF13959">
    <property type="entry name" value="CTE_SPB4"/>
    <property type="match status" value="1"/>
</dbReference>
<comment type="similarity">
    <text evidence="6">Belongs to the DEAD box helicase family.</text>
</comment>
<dbReference type="GO" id="GO:0003724">
    <property type="term" value="F:RNA helicase activity"/>
    <property type="evidence" value="ECO:0007669"/>
    <property type="project" value="UniProtKB-EC"/>
</dbReference>
<keyword evidence="2 6" id="KW-0378">Hydrolase</keyword>
<evidence type="ECO:0000313" key="12">
    <source>
        <dbReference type="Proteomes" id="UP000054937"/>
    </source>
</evidence>
<evidence type="ECO:0000256" key="6">
    <source>
        <dbReference type="RuleBase" id="RU000492"/>
    </source>
</evidence>
<dbReference type="Gene3D" id="3.40.50.300">
    <property type="entry name" value="P-loop containing nucleotide triphosphate hydrolases"/>
    <property type="match status" value="2"/>
</dbReference>
<dbReference type="InterPro" id="IPR027417">
    <property type="entry name" value="P-loop_NTPase"/>
</dbReference>
<dbReference type="SMART" id="SM00487">
    <property type="entry name" value="DEXDc"/>
    <property type="match status" value="1"/>
</dbReference>
<comment type="caution">
    <text evidence="11">The sequence shown here is derived from an EMBL/GenBank/DDBJ whole genome shotgun (WGS) entry which is preliminary data.</text>
</comment>
<dbReference type="Pfam" id="PF00270">
    <property type="entry name" value="DEAD"/>
    <property type="match status" value="1"/>
</dbReference>
<dbReference type="GO" id="GO:0005524">
    <property type="term" value="F:ATP binding"/>
    <property type="evidence" value="ECO:0007669"/>
    <property type="project" value="UniProtKB-UniRule"/>
</dbReference>
<keyword evidence="12" id="KW-1185">Reference proteome</keyword>
<name>A0A0V0R6S4_PSEPJ</name>
<dbReference type="PROSITE" id="PS51192">
    <property type="entry name" value="HELICASE_ATP_BIND_1"/>
    <property type="match status" value="1"/>
</dbReference>
<evidence type="ECO:0000256" key="4">
    <source>
        <dbReference type="ARBA" id="ARBA00022840"/>
    </source>
</evidence>
<evidence type="ECO:0000256" key="7">
    <source>
        <dbReference type="RuleBase" id="RU365068"/>
    </source>
</evidence>
<dbReference type="PROSITE" id="PS51194">
    <property type="entry name" value="HELICASE_CTER"/>
    <property type="match status" value="1"/>
</dbReference>
<evidence type="ECO:0000256" key="2">
    <source>
        <dbReference type="ARBA" id="ARBA00022801"/>
    </source>
</evidence>
<dbReference type="SUPFAM" id="SSF52540">
    <property type="entry name" value="P-loop containing nucleoside triphosphate hydrolases"/>
    <property type="match status" value="1"/>
</dbReference>
<dbReference type="SMART" id="SM00490">
    <property type="entry name" value="HELICc"/>
    <property type="match status" value="1"/>
</dbReference>
<dbReference type="InterPro" id="IPR001650">
    <property type="entry name" value="Helicase_C-like"/>
</dbReference>
<evidence type="ECO:0000256" key="5">
    <source>
        <dbReference type="ARBA" id="ARBA00022884"/>
    </source>
</evidence>
<dbReference type="Proteomes" id="UP000054937">
    <property type="component" value="Unassembled WGS sequence"/>
</dbReference>
<accession>A0A0V0R6S4</accession>
<dbReference type="PANTHER" id="PTHR24031">
    <property type="entry name" value="RNA HELICASE"/>
    <property type="match status" value="1"/>
</dbReference>
<dbReference type="Pfam" id="PF00271">
    <property type="entry name" value="Helicase_C"/>
    <property type="match status" value="1"/>
</dbReference>
<sequence length="609" mass="70733">MQTDQKWDNLTPQLDQAVVQSIKENLKFETMMPVQKVSIPLMLRNHDVAVEAITGSGKTLAFLVPVLHSYQINKAKLKLKKHDVYSIVIVPVRELANQIFDVLEQMKKNHFEELKTQLLIGGIPTQQQIENIQKNGANIIIATPGKLKEIFDNQDIKETLNYKNFEVLILDEADRLMDMEFYDDIQYVLTSLPKLRRTSLFSATLSSQRLTELIKFGLRNPQRQSKGEEDGSDYQVPTTLFNEYLLLPNRLSKIEFLVNFLLQNQGEKMILFLNTCASVDFYCKLLQSTSLLKKLNISAIHGNLKQKKRSKVIDGYRKSKSALLLATDVIARGIDIDDVTQIIQLDPPQDPSSFIHRIGRTARTGRQGKALLLLDDNEKDFIYYLKVKNVQVSEFDKSKIQIKHDKENLKKVFTDVLKSDRDIVEKAKSGFTSFIRSYKEHDLKQIFQFQKLDIGHVANSFFLFRLPRIKEILGKSITNFKQQDIDLSQIPFKDKNQEKQFMTSKALREAERQKIEEEKKLKQEQLAKKKDIKNKGHIRRKIKREQFFDDVDDFQEENRLVKKLKNGKITVEEYQEKMKELDPEEINETKMTKKQIISCTGSSKRKGKK</sequence>
<keyword evidence="4 6" id="KW-0067">ATP-binding</keyword>
<dbReference type="EC" id="3.6.4.13" evidence="7"/>
<protein>
    <recommendedName>
        <fullName evidence="7">ATP-dependent RNA helicase</fullName>
        <ecNumber evidence="7">3.6.4.13</ecNumber>
    </recommendedName>
</protein>
<comment type="catalytic activity">
    <reaction evidence="7">
        <text>ATP + H2O = ADP + phosphate + H(+)</text>
        <dbReference type="Rhea" id="RHEA:13065"/>
        <dbReference type="ChEBI" id="CHEBI:15377"/>
        <dbReference type="ChEBI" id="CHEBI:15378"/>
        <dbReference type="ChEBI" id="CHEBI:30616"/>
        <dbReference type="ChEBI" id="CHEBI:43474"/>
        <dbReference type="ChEBI" id="CHEBI:456216"/>
        <dbReference type="EC" id="3.6.4.13"/>
    </reaction>
</comment>
<dbReference type="CDD" id="cd18787">
    <property type="entry name" value="SF2_C_DEAD"/>
    <property type="match status" value="1"/>
</dbReference>
<evidence type="ECO:0000259" key="10">
    <source>
        <dbReference type="PROSITE" id="PS51194"/>
    </source>
</evidence>
<proteinExistence type="inferred from homology"/>